<evidence type="ECO:0000313" key="2">
    <source>
        <dbReference type="EMBL" id="MPY30967.1"/>
    </source>
</evidence>
<dbReference type="EMBL" id="VJZD01000016">
    <property type="protein sequence ID" value="MPY30967.1"/>
    <property type="molecule type" value="Genomic_DNA"/>
</dbReference>
<feature type="region of interest" description="Disordered" evidence="1">
    <location>
        <begin position="1"/>
        <end position="66"/>
    </location>
</feature>
<proteinExistence type="predicted"/>
<evidence type="ECO:0000313" key="3">
    <source>
        <dbReference type="Proteomes" id="UP000325849"/>
    </source>
</evidence>
<organism evidence="2 3">
    <name type="scientific">Streptomyces adustus</name>
    <dbReference type="NCBI Taxonomy" id="1609272"/>
    <lineage>
        <taxon>Bacteria</taxon>
        <taxon>Bacillati</taxon>
        <taxon>Actinomycetota</taxon>
        <taxon>Actinomycetes</taxon>
        <taxon>Kitasatosporales</taxon>
        <taxon>Streptomycetaceae</taxon>
        <taxon>Streptomyces</taxon>
    </lineage>
</organism>
<protein>
    <submittedName>
        <fullName evidence="2">Uncharacterized protein</fullName>
    </submittedName>
</protein>
<comment type="caution">
    <text evidence="2">The sequence shown here is derived from an EMBL/GenBank/DDBJ whole genome shotgun (WGS) entry which is preliminary data.</text>
</comment>
<keyword evidence="3" id="KW-1185">Reference proteome</keyword>
<sequence>MSDQFPTPSQAEGERDDEADADRPDIPRTTPSQAEGEDTEDEPGTQAAGPSHEEAPGPVRREDIGS</sequence>
<evidence type="ECO:0000256" key="1">
    <source>
        <dbReference type="SAM" id="MobiDB-lite"/>
    </source>
</evidence>
<feature type="compositionally biased region" description="Polar residues" evidence="1">
    <location>
        <begin position="1"/>
        <end position="10"/>
    </location>
</feature>
<dbReference type="RefSeq" id="WP_152885773.1">
    <property type="nucleotide sequence ID" value="NZ_JBHJTU010000009.1"/>
</dbReference>
<name>A0A5N8V719_9ACTN</name>
<gene>
    <name evidence="2" type="ORF">FNH09_06445</name>
</gene>
<dbReference type="Proteomes" id="UP000325849">
    <property type="component" value="Unassembled WGS sequence"/>
</dbReference>
<dbReference type="AlphaFoldDB" id="A0A5N8V719"/>
<feature type="compositionally biased region" description="Basic and acidic residues" evidence="1">
    <location>
        <begin position="51"/>
        <end position="66"/>
    </location>
</feature>
<reference evidence="2 3" key="1">
    <citation type="submission" date="2019-07" db="EMBL/GenBank/DDBJ databases">
        <title>New species of Amycolatopsis and Streptomyces.</title>
        <authorList>
            <person name="Duangmal K."/>
            <person name="Teo W.F.A."/>
            <person name="Lipun K."/>
        </authorList>
    </citation>
    <scope>NUCLEOTIDE SEQUENCE [LARGE SCALE GENOMIC DNA]</scope>
    <source>
        <strain evidence="2 3">NBRC 109810</strain>
    </source>
</reference>
<accession>A0A5N8V719</accession>